<dbReference type="AlphaFoldDB" id="A0AAW5K041"/>
<gene>
    <name evidence="1" type="ORF">NE630_07000</name>
</gene>
<protein>
    <submittedName>
        <fullName evidence="1">YvrJ family protein</fullName>
    </submittedName>
</protein>
<evidence type="ECO:0000313" key="1">
    <source>
        <dbReference type="EMBL" id="MCQ4814175.1"/>
    </source>
</evidence>
<keyword evidence="2" id="KW-1185">Reference proteome</keyword>
<dbReference type="InterPro" id="IPR024419">
    <property type="entry name" value="YvrJ"/>
</dbReference>
<proteinExistence type="predicted"/>
<name>A0AAW5K041_9BACT</name>
<organism evidence="1 2">
    <name type="scientific">Cloacibacillus evryensis</name>
    <dbReference type="NCBI Taxonomy" id="508460"/>
    <lineage>
        <taxon>Bacteria</taxon>
        <taxon>Thermotogati</taxon>
        <taxon>Synergistota</taxon>
        <taxon>Synergistia</taxon>
        <taxon>Synergistales</taxon>
        <taxon>Synergistaceae</taxon>
        <taxon>Cloacibacillus</taxon>
    </lineage>
</organism>
<dbReference type="RefSeq" id="WP_008709082.1">
    <property type="nucleotide sequence ID" value="NZ_CABKQM010000002.1"/>
</dbReference>
<dbReference type="EMBL" id="JANFYT010000012">
    <property type="protein sequence ID" value="MCQ4814175.1"/>
    <property type="molecule type" value="Genomic_DNA"/>
</dbReference>
<accession>A0AAW5K041</accession>
<reference evidence="1 2" key="1">
    <citation type="submission" date="2022-06" db="EMBL/GenBank/DDBJ databases">
        <title>Isolation of gut microbiota from human fecal samples.</title>
        <authorList>
            <person name="Pamer E.G."/>
            <person name="Barat B."/>
            <person name="Waligurski E."/>
            <person name="Medina S."/>
            <person name="Paddock L."/>
            <person name="Mostad J."/>
        </authorList>
    </citation>
    <scope>NUCLEOTIDE SEQUENCE [LARGE SCALE GENOMIC DNA]</scope>
    <source>
        <strain evidence="1 2">DFI.9.90</strain>
    </source>
</reference>
<comment type="caution">
    <text evidence="1">The sequence shown here is derived from an EMBL/GenBank/DDBJ whole genome shotgun (WGS) entry which is preliminary data.</text>
</comment>
<dbReference type="Proteomes" id="UP001205919">
    <property type="component" value="Unassembled WGS sequence"/>
</dbReference>
<evidence type="ECO:0000313" key="2">
    <source>
        <dbReference type="Proteomes" id="UP001205919"/>
    </source>
</evidence>
<dbReference type="Pfam" id="PF12841">
    <property type="entry name" value="YvrJ"/>
    <property type="match status" value="1"/>
</dbReference>
<dbReference type="GeneID" id="95757908"/>
<sequence>MDELTGSMIQNGFSIAVASFLLIRMDKRLEELTKAVINLGSVMEKAARPEN</sequence>